<proteinExistence type="predicted"/>
<dbReference type="EMBL" id="FPHW01000042">
    <property type="protein sequence ID" value="SFV83588.1"/>
    <property type="molecule type" value="Genomic_DNA"/>
</dbReference>
<sequence length="215" mass="22884">MKNYKFNYLSIALLVSNTAIAVVADPQQKSVTIEFIHPQTISVSTPNTTTGSASGSVGQTTWEITSNNAISVNFMGDAPTETAESGRGYPQFSKQEVDADGTLIANRYDHLDTKYGLVIIGSDSIANETSRTNQETIKIWRGGEIPDASPSQLVTDKTLSGSPGLYWGAIMPSDAGKFQMSLYSQGVGTADSTQSGVYSTTVTAVITANEQLNPQ</sequence>
<accession>A0A1W1DPR4</accession>
<protein>
    <submittedName>
        <fullName evidence="1">Uncharacterized protein</fullName>
    </submittedName>
</protein>
<dbReference type="AlphaFoldDB" id="A0A1W1DPR4"/>
<reference evidence="1" key="1">
    <citation type="submission" date="2016-10" db="EMBL/GenBank/DDBJ databases">
        <authorList>
            <person name="de Groot N.N."/>
        </authorList>
    </citation>
    <scope>NUCLEOTIDE SEQUENCE</scope>
</reference>
<name>A0A1W1DPR4_9ZZZZ</name>
<organism evidence="1">
    <name type="scientific">hydrothermal vent metagenome</name>
    <dbReference type="NCBI Taxonomy" id="652676"/>
    <lineage>
        <taxon>unclassified sequences</taxon>
        <taxon>metagenomes</taxon>
        <taxon>ecological metagenomes</taxon>
    </lineage>
</organism>
<gene>
    <name evidence="1" type="ORF">MNB_SUP05-7-536</name>
</gene>
<evidence type="ECO:0000313" key="1">
    <source>
        <dbReference type="EMBL" id="SFV83588.1"/>
    </source>
</evidence>